<dbReference type="AlphaFoldDB" id="A0A919CH89"/>
<evidence type="ECO:0000256" key="2">
    <source>
        <dbReference type="PIRSR" id="PIRSR006487-1"/>
    </source>
</evidence>
<keyword evidence="1" id="KW-0032">Aminotransferase</keyword>
<dbReference type="InterPro" id="IPR029043">
    <property type="entry name" value="GcvT/YgfZ_C"/>
</dbReference>
<reference evidence="5" key="2">
    <citation type="submission" date="2020-09" db="EMBL/GenBank/DDBJ databases">
        <authorList>
            <person name="Sun Q."/>
            <person name="Kim S."/>
        </authorList>
    </citation>
    <scope>NUCLEOTIDE SEQUENCE</scope>
    <source>
        <strain evidence="5">KCTC 23430</strain>
    </source>
</reference>
<dbReference type="InterPro" id="IPR028896">
    <property type="entry name" value="GcvT/YgfZ/DmdA"/>
</dbReference>
<feature type="domain" description="GCVT N-terminal" evidence="3">
    <location>
        <begin position="22"/>
        <end position="275"/>
    </location>
</feature>
<evidence type="ECO:0000313" key="5">
    <source>
        <dbReference type="EMBL" id="GHD25343.1"/>
    </source>
</evidence>
<dbReference type="Pfam" id="PF01571">
    <property type="entry name" value="GCV_T"/>
    <property type="match status" value="1"/>
</dbReference>
<dbReference type="RefSeq" id="WP_189474178.1">
    <property type="nucleotide sequence ID" value="NZ_BMYM01000001.1"/>
</dbReference>
<dbReference type="InterPro" id="IPR006222">
    <property type="entry name" value="GCVT_N"/>
</dbReference>
<sequence>MKHYATLSPQLSIGPRVRKSPFYEATRSAGAQSFTIYNHMYMPTSYGDPLAEYWAIVGGVTLWDVSSERQIEVSGPDAVAFTQLLTPRDIASCGVERCRYVVFTDDNGGIINDAVMLRLEEDRFWLSPGDGDVLLWIKGVAARSGMNVRVHEPDASPLQLQGPLAPKVARKLFGDVAIEMGYFHLKTLELDGIPLVLSRTGWSGELGYELYLQDHRLGTELWDKVMAAGEEFGISPATPSAMRSIEGGLLSYCSDITLDDNPFTLGLERLLDLDKPHDYIGKSALQRIAKEGPQRRLVGVNIDGAALAGNEEFWRVLADGEVVGHLTRCCFSPRLEHNIGLVNVAAGYAAPGSSVQIEVPGEGVRQATVVALPWFESERKIPADI</sequence>
<keyword evidence="1" id="KW-0808">Transferase</keyword>
<keyword evidence="6" id="KW-1185">Reference proteome</keyword>
<evidence type="ECO:0000256" key="1">
    <source>
        <dbReference type="ARBA" id="ARBA00022576"/>
    </source>
</evidence>
<dbReference type="InterPro" id="IPR027266">
    <property type="entry name" value="TrmE/GcvT-like"/>
</dbReference>
<evidence type="ECO:0000313" key="6">
    <source>
        <dbReference type="Proteomes" id="UP000644693"/>
    </source>
</evidence>
<evidence type="ECO:0000259" key="4">
    <source>
        <dbReference type="Pfam" id="PF08669"/>
    </source>
</evidence>
<dbReference type="PANTHER" id="PTHR43757:SF2">
    <property type="entry name" value="AMINOMETHYLTRANSFERASE, MITOCHONDRIAL"/>
    <property type="match status" value="1"/>
</dbReference>
<dbReference type="GO" id="GO:0008483">
    <property type="term" value="F:transaminase activity"/>
    <property type="evidence" value="ECO:0007669"/>
    <property type="project" value="UniProtKB-KW"/>
</dbReference>
<gene>
    <name evidence="5" type="ORF">GCM10007053_00980</name>
</gene>
<protein>
    <submittedName>
        <fullName evidence="5">Glycine cleavage system protein T</fullName>
    </submittedName>
</protein>
<feature type="domain" description="Aminomethyltransferase C-terminal" evidence="4">
    <location>
        <begin position="295"/>
        <end position="375"/>
    </location>
</feature>
<dbReference type="InterPro" id="IPR013977">
    <property type="entry name" value="GcvT_C"/>
</dbReference>
<dbReference type="EMBL" id="BMYM01000001">
    <property type="protein sequence ID" value="GHD25343.1"/>
    <property type="molecule type" value="Genomic_DNA"/>
</dbReference>
<comment type="caution">
    <text evidence="5">The sequence shown here is derived from an EMBL/GenBank/DDBJ whole genome shotgun (WGS) entry which is preliminary data.</text>
</comment>
<dbReference type="Pfam" id="PF08669">
    <property type="entry name" value="GCV_T_C"/>
    <property type="match status" value="1"/>
</dbReference>
<evidence type="ECO:0000259" key="3">
    <source>
        <dbReference type="Pfam" id="PF01571"/>
    </source>
</evidence>
<dbReference type="SUPFAM" id="SSF101790">
    <property type="entry name" value="Aminomethyltransferase beta-barrel domain"/>
    <property type="match status" value="1"/>
</dbReference>
<accession>A0A919CH89</accession>
<proteinExistence type="predicted"/>
<dbReference type="Proteomes" id="UP000644693">
    <property type="component" value="Unassembled WGS sequence"/>
</dbReference>
<dbReference type="PIRSF" id="PIRSF006487">
    <property type="entry name" value="GcvT"/>
    <property type="match status" value="1"/>
</dbReference>
<dbReference type="SUPFAM" id="SSF103025">
    <property type="entry name" value="Folate-binding domain"/>
    <property type="match status" value="1"/>
</dbReference>
<name>A0A919CH89_9GAMM</name>
<feature type="binding site" evidence="2">
    <location>
        <position position="209"/>
    </location>
    <ligand>
        <name>substrate</name>
    </ligand>
</feature>
<reference evidence="5" key="1">
    <citation type="journal article" date="2014" name="Int. J. Syst. Evol. Microbiol.">
        <title>Complete genome sequence of Corynebacterium casei LMG S-19264T (=DSM 44701T), isolated from a smear-ripened cheese.</title>
        <authorList>
            <consortium name="US DOE Joint Genome Institute (JGI-PGF)"/>
            <person name="Walter F."/>
            <person name="Albersmeier A."/>
            <person name="Kalinowski J."/>
            <person name="Ruckert C."/>
        </authorList>
    </citation>
    <scope>NUCLEOTIDE SEQUENCE</scope>
    <source>
        <strain evidence="5">KCTC 23430</strain>
    </source>
</reference>
<dbReference type="PANTHER" id="PTHR43757">
    <property type="entry name" value="AMINOMETHYLTRANSFERASE"/>
    <property type="match status" value="1"/>
</dbReference>
<dbReference type="Gene3D" id="3.30.1360.120">
    <property type="entry name" value="Probable tRNA modification gtpase trme, domain 1"/>
    <property type="match status" value="1"/>
</dbReference>
<organism evidence="5 6">
    <name type="scientific">Parahalioglobus pacificus</name>
    <dbReference type="NCBI Taxonomy" id="930806"/>
    <lineage>
        <taxon>Bacteria</taxon>
        <taxon>Pseudomonadati</taxon>
        <taxon>Pseudomonadota</taxon>
        <taxon>Gammaproteobacteria</taxon>
        <taxon>Cellvibrionales</taxon>
        <taxon>Halieaceae</taxon>
        <taxon>Parahalioglobus</taxon>
    </lineage>
</organism>